<proteinExistence type="predicted"/>
<comment type="caution">
    <text evidence="2">The sequence shown here is derived from an EMBL/GenBank/DDBJ whole genome shotgun (WGS) entry which is preliminary data.</text>
</comment>
<feature type="region of interest" description="Disordered" evidence="1">
    <location>
        <begin position="1"/>
        <end position="121"/>
    </location>
</feature>
<dbReference type="RefSeq" id="WP_218591126.1">
    <property type="nucleotide sequence ID" value="NZ_JADQDF010000001.1"/>
</dbReference>
<organism evidence="2 3">
    <name type="scientific">Pseudonocardia oceani</name>
    <dbReference type="NCBI Taxonomy" id="2792013"/>
    <lineage>
        <taxon>Bacteria</taxon>
        <taxon>Bacillati</taxon>
        <taxon>Actinomycetota</taxon>
        <taxon>Actinomycetes</taxon>
        <taxon>Pseudonocardiales</taxon>
        <taxon>Pseudonocardiaceae</taxon>
        <taxon>Pseudonocardia</taxon>
    </lineage>
</organism>
<evidence type="ECO:0000313" key="2">
    <source>
        <dbReference type="EMBL" id="MBW0131687.1"/>
    </source>
</evidence>
<protein>
    <submittedName>
        <fullName evidence="2">Uncharacterized protein</fullName>
    </submittedName>
</protein>
<feature type="compositionally biased region" description="Pro residues" evidence="1">
    <location>
        <begin position="1"/>
        <end position="13"/>
    </location>
</feature>
<sequence>MSGPCGPYPPDPAAGPVLDPRDAGEQLHRAAELLRRTAAGRARGPWRWADPDPEAGAAELLDRPTSLKDLPFPPRPTVHPGLREPGADVWVGGPSGDPTADRVRDPAVPGPRGPGSGAAIDPVLAGPLADLLDALGRQVAEVVDAGGSLRDEPFRSALRLAGAVVGGRGEPGR</sequence>
<dbReference type="EMBL" id="JADQDF010000001">
    <property type="protein sequence ID" value="MBW0131687.1"/>
    <property type="molecule type" value="Genomic_DNA"/>
</dbReference>
<evidence type="ECO:0000256" key="1">
    <source>
        <dbReference type="SAM" id="MobiDB-lite"/>
    </source>
</evidence>
<keyword evidence="3" id="KW-1185">Reference proteome</keyword>
<accession>A0ABS6UHM3</accession>
<gene>
    <name evidence="2" type="ORF">I4I82_29015</name>
</gene>
<evidence type="ECO:0000313" key="3">
    <source>
        <dbReference type="Proteomes" id="UP000694300"/>
    </source>
</evidence>
<reference evidence="2 3" key="1">
    <citation type="submission" date="2020-11" db="EMBL/GenBank/DDBJ databases">
        <title>Pseudonocardia abyssalis sp. nov. and Pseudonocardia oceani sp. nov., description and phylogenomic analysis of two novel actinomycetes isolated from the deep Southern Ocean.</title>
        <authorList>
            <person name="Parra J."/>
        </authorList>
    </citation>
    <scope>NUCLEOTIDE SEQUENCE [LARGE SCALE GENOMIC DNA]</scope>
    <source>
        <strain evidence="3">KRD185</strain>
    </source>
</reference>
<name>A0ABS6UHM3_9PSEU</name>
<dbReference type="Proteomes" id="UP000694300">
    <property type="component" value="Unassembled WGS sequence"/>
</dbReference>
<feature type="compositionally biased region" description="Basic and acidic residues" evidence="1">
    <location>
        <begin position="19"/>
        <end position="35"/>
    </location>
</feature>
<feature type="compositionally biased region" description="Low complexity" evidence="1">
    <location>
        <begin position="36"/>
        <end position="48"/>
    </location>
</feature>